<organism evidence="2 3">
    <name type="scientific">Portunus trituberculatus</name>
    <name type="common">Swimming crab</name>
    <name type="synonym">Neptunus trituberculatus</name>
    <dbReference type="NCBI Taxonomy" id="210409"/>
    <lineage>
        <taxon>Eukaryota</taxon>
        <taxon>Metazoa</taxon>
        <taxon>Ecdysozoa</taxon>
        <taxon>Arthropoda</taxon>
        <taxon>Crustacea</taxon>
        <taxon>Multicrustacea</taxon>
        <taxon>Malacostraca</taxon>
        <taxon>Eumalacostraca</taxon>
        <taxon>Eucarida</taxon>
        <taxon>Decapoda</taxon>
        <taxon>Pleocyemata</taxon>
        <taxon>Brachyura</taxon>
        <taxon>Eubrachyura</taxon>
        <taxon>Portunoidea</taxon>
        <taxon>Portunidae</taxon>
        <taxon>Portuninae</taxon>
        <taxon>Portunus</taxon>
    </lineage>
</organism>
<accession>A0A5B7JNN4</accession>
<gene>
    <name evidence="2" type="ORF">E2C01_089888</name>
</gene>
<dbReference type="Proteomes" id="UP000324222">
    <property type="component" value="Unassembled WGS sequence"/>
</dbReference>
<feature type="compositionally biased region" description="Basic and acidic residues" evidence="1">
    <location>
        <begin position="13"/>
        <end position="22"/>
    </location>
</feature>
<evidence type="ECO:0000313" key="2">
    <source>
        <dbReference type="EMBL" id="MPC94708.1"/>
    </source>
</evidence>
<name>A0A5B7JNN4_PORTR</name>
<comment type="caution">
    <text evidence="2">The sequence shown here is derived from an EMBL/GenBank/DDBJ whole genome shotgun (WGS) entry which is preliminary data.</text>
</comment>
<protein>
    <submittedName>
        <fullName evidence="2">Uncharacterized protein</fullName>
    </submittedName>
</protein>
<sequence>MGVVVFASAAVDSSHRDDHKLPAGEQNTPLAATEASDKSHLTYPGSGGVEDEAGRVEWSGEVGTELRWRVGRVLEGSAGGVGGNEVGSCSR</sequence>
<evidence type="ECO:0000313" key="3">
    <source>
        <dbReference type="Proteomes" id="UP000324222"/>
    </source>
</evidence>
<evidence type="ECO:0000256" key="1">
    <source>
        <dbReference type="SAM" id="MobiDB-lite"/>
    </source>
</evidence>
<reference evidence="2 3" key="1">
    <citation type="submission" date="2019-05" db="EMBL/GenBank/DDBJ databases">
        <title>Another draft genome of Portunus trituberculatus and its Hox gene families provides insights of decapod evolution.</title>
        <authorList>
            <person name="Jeong J.-H."/>
            <person name="Song I."/>
            <person name="Kim S."/>
            <person name="Choi T."/>
            <person name="Kim D."/>
            <person name="Ryu S."/>
            <person name="Kim W."/>
        </authorList>
    </citation>
    <scope>NUCLEOTIDE SEQUENCE [LARGE SCALE GENOMIC DNA]</scope>
    <source>
        <tissue evidence="2">Muscle</tissue>
    </source>
</reference>
<feature type="region of interest" description="Disordered" evidence="1">
    <location>
        <begin position="10"/>
        <end position="52"/>
    </location>
</feature>
<dbReference type="AlphaFoldDB" id="A0A5B7JNN4"/>
<proteinExistence type="predicted"/>
<dbReference type="EMBL" id="VSRR010099618">
    <property type="protein sequence ID" value="MPC94708.1"/>
    <property type="molecule type" value="Genomic_DNA"/>
</dbReference>
<keyword evidence="3" id="KW-1185">Reference proteome</keyword>